<dbReference type="OrthoDB" id="398516at2"/>
<evidence type="ECO:0000313" key="2">
    <source>
        <dbReference type="EMBL" id="CBH40351.1"/>
    </source>
</evidence>
<dbReference type="EMBL" id="FP671138">
    <property type="protein sequence ID" value="CBH40351.1"/>
    <property type="molecule type" value="Genomic_DNA"/>
</dbReference>
<dbReference type="Proteomes" id="UP000006902">
    <property type="component" value="Chromosome"/>
</dbReference>
<accession>D3VPV2</accession>
<organism evidence="2 3">
    <name type="scientific">Mycoplasmopsis agalactiae</name>
    <name type="common">Mycoplasma agalactiae</name>
    <dbReference type="NCBI Taxonomy" id="2110"/>
    <lineage>
        <taxon>Bacteria</taxon>
        <taxon>Bacillati</taxon>
        <taxon>Mycoplasmatota</taxon>
        <taxon>Mycoplasmoidales</taxon>
        <taxon>Metamycoplasmataceae</taxon>
        <taxon>Mycoplasmopsis</taxon>
    </lineage>
</organism>
<protein>
    <submittedName>
        <fullName evidence="2">Uncharacterized protein</fullName>
    </submittedName>
</protein>
<dbReference type="AlphaFoldDB" id="D3VPV2"/>
<gene>
    <name evidence="2" type="ordered locus">MAGa1200</name>
</gene>
<keyword evidence="1" id="KW-1133">Transmembrane helix</keyword>
<dbReference type="eggNOG" id="ENOG5032G2J">
    <property type="taxonomic scope" value="Bacteria"/>
</dbReference>
<dbReference type="NCBIfam" id="NF045999">
    <property type="entry name" value="MAG1140_fam"/>
    <property type="match status" value="1"/>
</dbReference>
<evidence type="ECO:0000256" key="1">
    <source>
        <dbReference type="SAM" id="Phobius"/>
    </source>
</evidence>
<dbReference type="KEGG" id="mal:MAGa1200"/>
<feature type="transmembrane region" description="Helical" evidence="1">
    <location>
        <begin position="12"/>
        <end position="31"/>
    </location>
</feature>
<evidence type="ECO:0000313" key="3">
    <source>
        <dbReference type="Proteomes" id="UP000006902"/>
    </source>
</evidence>
<sequence>MKLTIISKWIWFWLALVFVASVILLIFIFNYKIEKTEKINLYIDEKNRMHLLGNNKLFYSLKQGQKIILKINEKAYNINVSSIKILKNSAQIDFTSYDDNLRPLLRKDISIDGVIHLGETTLFNLLFKQ</sequence>
<proteinExistence type="predicted"/>
<dbReference type="RefSeq" id="WP_013021779.1">
    <property type="nucleotide sequence ID" value="NC_013948.1"/>
</dbReference>
<keyword evidence="1" id="KW-0472">Membrane</keyword>
<keyword evidence="1" id="KW-0812">Transmembrane</keyword>
<reference evidence="3" key="1">
    <citation type="journal article" date="2010" name="BMC Genomics">
        <title>Comparative genomic and proteomic analyses of two Mycoplasma agalactiae strains: clues to the macro- and micro-events that are shaping mycoplasma diversity.</title>
        <authorList>
            <person name="Nouvel L.X."/>
            <person name="Sirand-Pugnet P."/>
            <person name="Marenda M.S."/>
            <person name="Sagne E."/>
            <person name="Barbe V."/>
            <person name="Mangenot S."/>
            <person name="Schenowitz C."/>
            <person name="Jacob D."/>
            <person name="Barre A."/>
            <person name="Claverol S."/>
            <person name="Blanchard A."/>
            <person name="Citti C."/>
        </authorList>
    </citation>
    <scope>NUCLEOTIDE SEQUENCE [LARGE SCALE GENOMIC DNA]</scope>
    <source>
        <strain evidence="3">5632</strain>
    </source>
</reference>
<name>D3VPV2_MYCAA</name>